<dbReference type="InterPro" id="IPR051120">
    <property type="entry name" value="ABC_AA/LPS_Transport"/>
</dbReference>
<evidence type="ECO:0000313" key="6">
    <source>
        <dbReference type="EMBL" id="MFB9642253.1"/>
    </source>
</evidence>
<dbReference type="SUPFAM" id="SSF52540">
    <property type="entry name" value="P-loop containing nucleoside triphosphate hydrolases"/>
    <property type="match status" value="1"/>
</dbReference>
<keyword evidence="3 6" id="KW-0067">ATP-binding</keyword>
<evidence type="ECO:0000256" key="1">
    <source>
        <dbReference type="ARBA" id="ARBA00022448"/>
    </source>
</evidence>
<organism evidence="6 7">
    <name type="scientific">Agromyces lapidis</name>
    <dbReference type="NCBI Taxonomy" id="279574"/>
    <lineage>
        <taxon>Bacteria</taxon>
        <taxon>Bacillati</taxon>
        <taxon>Actinomycetota</taxon>
        <taxon>Actinomycetes</taxon>
        <taxon>Micrococcales</taxon>
        <taxon>Microbacteriaceae</taxon>
        <taxon>Agromyces</taxon>
    </lineage>
</organism>
<reference evidence="6 7" key="1">
    <citation type="submission" date="2024-09" db="EMBL/GenBank/DDBJ databases">
        <authorList>
            <person name="Sun Q."/>
            <person name="Mori K."/>
        </authorList>
    </citation>
    <scope>NUCLEOTIDE SEQUENCE [LARGE SCALE GENOMIC DNA]</scope>
    <source>
        <strain evidence="6 7">JCM 14321</strain>
    </source>
</reference>
<dbReference type="Pfam" id="PF12399">
    <property type="entry name" value="BCA_ABC_TP_C"/>
    <property type="match status" value="1"/>
</dbReference>
<dbReference type="GO" id="GO:0005524">
    <property type="term" value="F:ATP binding"/>
    <property type="evidence" value="ECO:0007669"/>
    <property type="project" value="UniProtKB-KW"/>
</dbReference>
<evidence type="ECO:0000256" key="3">
    <source>
        <dbReference type="ARBA" id="ARBA00022840"/>
    </source>
</evidence>
<dbReference type="InterPro" id="IPR032823">
    <property type="entry name" value="BCA_ABC_TP_C"/>
</dbReference>
<gene>
    <name evidence="6" type="ORF">ACFFQV_08125</name>
</gene>
<dbReference type="SMART" id="SM00382">
    <property type="entry name" value="AAA"/>
    <property type="match status" value="1"/>
</dbReference>
<sequence>MSALLEVTDLTLRFGGVKAVDGLSFEVREGEILAVIGPNGAGKTSAFNCISGFYLPTSGSVVFQGRSIVREVPRLWHSLRLVHLLQSFGFYRVLPSRVTKWGMARTFQNLRLFRELSVLDNVKTAMHANLREGFWSTLLHTPGYRRAEAACAREARGWLDFVGFDDDEELYVGQLPYGEQRRVEIARALATSPKLLLLDEPAAGLNFNEKQALMALIRKVRDLGVAVVLIEHDMGMVMELAERIVVLNYGREIADGTPEEIKADPLVIEAYLGVDDDGAAVDDTRLRTGAVSADAIAAAIGDGAGGASTPLPGTRADQEGDVR</sequence>
<dbReference type="InterPro" id="IPR027417">
    <property type="entry name" value="P-loop_NTPase"/>
</dbReference>
<dbReference type="InterPro" id="IPR003439">
    <property type="entry name" value="ABC_transporter-like_ATP-bd"/>
</dbReference>
<feature type="domain" description="ABC transporter" evidence="5">
    <location>
        <begin position="5"/>
        <end position="274"/>
    </location>
</feature>
<dbReference type="RefSeq" id="WP_157423997.1">
    <property type="nucleotide sequence ID" value="NZ_BAAANI010000001.1"/>
</dbReference>
<dbReference type="PANTHER" id="PTHR45772:SF9">
    <property type="entry name" value="CONSERVED COMPONENT OF ABC TRANSPORTER FOR NATURAL AMINO ACIDS"/>
    <property type="match status" value="1"/>
</dbReference>
<keyword evidence="1" id="KW-0813">Transport</keyword>
<dbReference type="Pfam" id="PF00005">
    <property type="entry name" value="ABC_tran"/>
    <property type="match status" value="1"/>
</dbReference>
<dbReference type="PANTHER" id="PTHR45772">
    <property type="entry name" value="CONSERVED COMPONENT OF ABC TRANSPORTER FOR NATURAL AMINO ACIDS-RELATED"/>
    <property type="match status" value="1"/>
</dbReference>
<evidence type="ECO:0000256" key="2">
    <source>
        <dbReference type="ARBA" id="ARBA00022741"/>
    </source>
</evidence>
<evidence type="ECO:0000259" key="5">
    <source>
        <dbReference type="PROSITE" id="PS50893"/>
    </source>
</evidence>
<dbReference type="PROSITE" id="PS50893">
    <property type="entry name" value="ABC_TRANSPORTER_2"/>
    <property type="match status" value="1"/>
</dbReference>
<dbReference type="CDD" id="cd03219">
    <property type="entry name" value="ABC_Mj1267_LivG_branched"/>
    <property type="match status" value="1"/>
</dbReference>
<keyword evidence="7" id="KW-1185">Reference proteome</keyword>
<feature type="region of interest" description="Disordered" evidence="4">
    <location>
        <begin position="303"/>
        <end position="323"/>
    </location>
</feature>
<proteinExistence type="predicted"/>
<evidence type="ECO:0000256" key="4">
    <source>
        <dbReference type="SAM" id="MobiDB-lite"/>
    </source>
</evidence>
<keyword evidence="2" id="KW-0547">Nucleotide-binding</keyword>
<dbReference type="EMBL" id="JBHMBL010000001">
    <property type="protein sequence ID" value="MFB9642253.1"/>
    <property type="molecule type" value="Genomic_DNA"/>
</dbReference>
<dbReference type="Gene3D" id="3.40.50.300">
    <property type="entry name" value="P-loop containing nucleotide triphosphate hydrolases"/>
    <property type="match status" value="1"/>
</dbReference>
<comment type="caution">
    <text evidence="6">The sequence shown here is derived from an EMBL/GenBank/DDBJ whole genome shotgun (WGS) entry which is preliminary data.</text>
</comment>
<protein>
    <submittedName>
        <fullName evidence="6">ABC transporter ATP-binding protein</fullName>
    </submittedName>
</protein>
<accession>A0ABV5SPI0</accession>
<dbReference type="Proteomes" id="UP001589667">
    <property type="component" value="Unassembled WGS sequence"/>
</dbReference>
<name>A0ABV5SPI0_9MICO</name>
<evidence type="ECO:0000313" key="7">
    <source>
        <dbReference type="Proteomes" id="UP001589667"/>
    </source>
</evidence>
<dbReference type="InterPro" id="IPR003593">
    <property type="entry name" value="AAA+_ATPase"/>
</dbReference>